<keyword evidence="4" id="KW-1185">Reference proteome</keyword>
<feature type="compositionally biased region" description="Polar residues" evidence="1">
    <location>
        <begin position="353"/>
        <end position="377"/>
    </location>
</feature>
<dbReference type="Pfam" id="PF03399">
    <property type="entry name" value="SAC3_GANP"/>
    <property type="match status" value="1"/>
</dbReference>
<reference evidence="3" key="1">
    <citation type="journal article" date="2011" name="Genome Biol.">
        <title>The draft genome of the carcinogenic human liver fluke Clonorchis sinensis.</title>
        <authorList>
            <person name="Wang X."/>
            <person name="Chen W."/>
            <person name="Huang Y."/>
            <person name="Sun J."/>
            <person name="Men J."/>
            <person name="Liu H."/>
            <person name="Luo F."/>
            <person name="Guo L."/>
            <person name="Lv X."/>
            <person name="Deng C."/>
            <person name="Zhou C."/>
            <person name="Fan Y."/>
            <person name="Li X."/>
            <person name="Huang L."/>
            <person name="Hu Y."/>
            <person name="Liang C."/>
            <person name="Hu X."/>
            <person name="Xu J."/>
            <person name="Yu X."/>
        </authorList>
    </citation>
    <scope>NUCLEOTIDE SEQUENCE [LARGE SCALE GENOMIC DNA]</scope>
    <source>
        <strain evidence="3">Henan</strain>
    </source>
</reference>
<gene>
    <name evidence="3" type="ORF">CLF_104468</name>
</gene>
<organism evidence="3 4">
    <name type="scientific">Clonorchis sinensis</name>
    <name type="common">Chinese liver fluke</name>
    <dbReference type="NCBI Taxonomy" id="79923"/>
    <lineage>
        <taxon>Eukaryota</taxon>
        <taxon>Metazoa</taxon>
        <taxon>Spiralia</taxon>
        <taxon>Lophotrochozoa</taxon>
        <taxon>Platyhelminthes</taxon>
        <taxon>Trematoda</taxon>
        <taxon>Digenea</taxon>
        <taxon>Opisthorchiida</taxon>
        <taxon>Opisthorchiata</taxon>
        <taxon>Opisthorchiidae</taxon>
        <taxon>Clonorchis</taxon>
    </lineage>
</organism>
<proteinExistence type="predicted"/>
<dbReference type="PANTHER" id="PTHR12436:SF4">
    <property type="entry name" value="LEUKOCYTE RECEPTOR CLUSTER MEMBER 8"/>
    <property type="match status" value="1"/>
</dbReference>
<evidence type="ECO:0000259" key="2">
    <source>
        <dbReference type="Pfam" id="PF03399"/>
    </source>
</evidence>
<reference key="2">
    <citation type="submission" date="2011-10" db="EMBL/GenBank/DDBJ databases">
        <title>The genome and transcriptome sequence of Clonorchis sinensis provide insights into the carcinogenic liver fluke.</title>
        <authorList>
            <person name="Wang X."/>
            <person name="Huang Y."/>
            <person name="Chen W."/>
            <person name="Liu H."/>
            <person name="Guo L."/>
            <person name="Chen Y."/>
            <person name="Luo F."/>
            <person name="Zhou W."/>
            <person name="Sun J."/>
            <person name="Mao Q."/>
            <person name="Liang P."/>
            <person name="Zhou C."/>
            <person name="Tian Y."/>
            <person name="Men J."/>
            <person name="Lv X."/>
            <person name="Huang L."/>
            <person name="Zhou J."/>
            <person name="Hu Y."/>
            <person name="Li R."/>
            <person name="Zhang F."/>
            <person name="Lei H."/>
            <person name="Li X."/>
            <person name="Hu X."/>
            <person name="Liang C."/>
            <person name="Xu J."/>
            <person name="Wu Z."/>
            <person name="Yu X."/>
        </authorList>
    </citation>
    <scope>NUCLEOTIDE SEQUENCE</scope>
    <source>
        <strain>Henan</strain>
    </source>
</reference>
<dbReference type="Gene3D" id="1.25.40.990">
    <property type="match status" value="1"/>
</dbReference>
<dbReference type="PANTHER" id="PTHR12436">
    <property type="entry name" value="80 KDA MCM3-ASSOCIATED PROTEIN"/>
    <property type="match status" value="1"/>
</dbReference>
<evidence type="ECO:0000313" key="4">
    <source>
        <dbReference type="Proteomes" id="UP000008909"/>
    </source>
</evidence>
<feature type="region of interest" description="Disordered" evidence="1">
    <location>
        <begin position="111"/>
        <end position="130"/>
    </location>
</feature>
<dbReference type="GO" id="GO:0005634">
    <property type="term" value="C:nucleus"/>
    <property type="evidence" value="ECO:0007669"/>
    <property type="project" value="TreeGrafter"/>
</dbReference>
<evidence type="ECO:0000313" key="3">
    <source>
        <dbReference type="EMBL" id="GAA50397.1"/>
    </source>
</evidence>
<sequence>MAEDMRDCPVTRDIENHRTCLSLLEAQRQSPPGRNHNPTRRTIRHQAELIVRADQEARWTRKAEEMEDASNSGNIRKLFYLIRPTGARNYQNQNGSLISSKAERLDNNSDGHLLPPIRNPGLQQKGVRKTRTPRLAIEKLVDPEVKRNYQNQLVECLPDGTVSDINDHWEKISKALLKVGTSVCGTTQPTSFKHWISDRTVSLLETRRQIPPGRHHNSTRRIIRRQVKLSVRANREAWWTRKAEEMEDAKNAGNVRRLFHLIRSTGPRKPLVSETIRDQNGSLICNKAERLPRWAQYFEQQFSWPPATSNPESWPSTESWTTFDYNHQATTITTTTADVHDTPPPPGVDSKDGSSNPQPAVSGASPNWADSAQSTGVQPYMTQPPPYTQPHLFRFNPQRPLLPGGSMFPAVNSPYLPSQPQPQIPWNSPNYGYYSYPNANASAAAPFLPTPWGYPAPPTRLRAVGGNKPRQPAMVRSDSNIAAGAANAPVIATTTSSQLAEAEPTISELQKPPPTLEAKSTKEQWSAELKDYVQRAFCSIDTKEEKDQMERILKEKLEYIFRNNITVDWTTENIPTVPSKTIAALQNAAAAAAARPSSVNSDRPTSPTSTTTVKKNRRRKRGGRGGVLDSTVTERPVIAREPTPPSRGRGRGGKRVRGSNHIGTSVARLSDRANRFKDHLSVSSLSGSGSIARTTSQLLLNLGDEGDELSAEFQACQIVGTMQELEKPYLRLTRAPEPHEVRPVSVLKLALEHVKQKWITKSDYHWTCEQFKSIRQDLTVQGIEDEFAVAVYETHADAALDAGDFEEFHQCQSQLLRLYNEGLGSVRVLEFTAYRLLYYMFTLDLLGMNTIMAGLRPTHKSNPCVRYALDVRSAWSLHNYRRFFRLVCPPDGGEQPPLRCGQVIQWFLERERKNALKTIFKVCVVHI</sequence>
<feature type="region of interest" description="Disordered" evidence="1">
    <location>
        <begin position="333"/>
        <end position="399"/>
    </location>
</feature>
<feature type="compositionally biased region" description="Basic residues" evidence="1">
    <location>
        <begin position="648"/>
        <end position="658"/>
    </location>
</feature>
<accession>G7YBR3</accession>
<dbReference type="AlphaFoldDB" id="G7YBR3"/>
<dbReference type="Proteomes" id="UP000008909">
    <property type="component" value="Unassembled WGS sequence"/>
</dbReference>
<name>G7YBR3_CLOSI</name>
<keyword evidence="3" id="KW-0675">Receptor</keyword>
<evidence type="ECO:0000256" key="1">
    <source>
        <dbReference type="SAM" id="MobiDB-lite"/>
    </source>
</evidence>
<feature type="compositionally biased region" description="Basic residues" evidence="1">
    <location>
        <begin position="614"/>
        <end position="623"/>
    </location>
</feature>
<dbReference type="EMBL" id="DF143042">
    <property type="protein sequence ID" value="GAA50397.1"/>
    <property type="molecule type" value="Genomic_DNA"/>
</dbReference>
<feature type="region of interest" description="Disordered" evidence="1">
    <location>
        <begin position="593"/>
        <end position="661"/>
    </location>
</feature>
<feature type="region of interest" description="Disordered" evidence="1">
    <location>
        <begin position="496"/>
        <end position="521"/>
    </location>
</feature>
<feature type="domain" description="SAC3/GANP/THP3 conserved" evidence="2">
    <location>
        <begin position="734"/>
        <end position="920"/>
    </location>
</feature>
<dbReference type="InterPro" id="IPR045107">
    <property type="entry name" value="SAC3/GANP/THP3"/>
</dbReference>
<protein>
    <submittedName>
        <fullName evidence="3">Leukocyte receptor cluster member 8</fullName>
    </submittedName>
</protein>
<dbReference type="InterPro" id="IPR005062">
    <property type="entry name" value="SAC3/GANP/THP3_conserved"/>
</dbReference>